<dbReference type="EMBL" id="JAPDNT010000004">
    <property type="protein sequence ID" value="MCW3474572.1"/>
    <property type="molecule type" value="Genomic_DNA"/>
</dbReference>
<feature type="chain" id="PRO_5041320056" evidence="5">
    <location>
        <begin position="20"/>
        <end position="493"/>
    </location>
</feature>
<dbReference type="GO" id="GO:0015833">
    <property type="term" value="P:peptide transport"/>
    <property type="evidence" value="ECO:0007669"/>
    <property type="project" value="TreeGrafter"/>
</dbReference>
<accession>A0AA42CH34</accession>
<evidence type="ECO:0000256" key="2">
    <source>
        <dbReference type="ARBA" id="ARBA00005695"/>
    </source>
</evidence>
<organism evidence="7 8">
    <name type="scientific">Limobrevibacterium gyesilva</name>
    <dbReference type="NCBI Taxonomy" id="2991712"/>
    <lineage>
        <taxon>Bacteria</taxon>
        <taxon>Pseudomonadati</taxon>
        <taxon>Pseudomonadota</taxon>
        <taxon>Alphaproteobacteria</taxon>
        <taxon>Acetobacterales</taxon>
        <taxon>Acetobacteraceae</taxon>
        <taxon>Limobrevibacterium</taxon>
    </lineage>
</organism>
<dbReference type="PANTHER" id="PTHR30290">
    <property type="entry name" value="PERIPLASMIC BINDING COMPONENT OF ABC TRANSPORTER"/>
    <property type="match status" value="1"/>
</dbReference>
<evidence type="ECO:0000256" key="3">
    <source>
        <dbReference type="ARBA" id="ARBA00022448"/>
    </source>
</evidence>
<evidence type="ECO:0000256" key="4">
    <source>
        <dbReference type="ARBA" id="ARBA00022729"/>
    </source>
</evidence>
<evidence type="ECO:0000313" key="7">
    <source>
        <dbReference type="EMBL" id="MCW3474572.1"/>
    </source>
</evidence>
<dbReference type="GO" id="GO:0043190">
    <property type="term" value="C:ATP-binding cassette (ABC) transporter complex"/>
    <property type="evidence" value="ECO:0007669"/>
    <property type="project" value="InterPro"/>
</dbReference>
<feature type="signal peptide" evidence="5">
    <location>
        <begin position="1"/>
        <end position="19"/>
    </location>
</feature>
<dbReference type="Gene3D" id="3.10.105.10">
    <property type="entry name" value="Dipeptide-binding Protein, Domain 3"/>
    <property type="match status" value="1"/>
</dbReference>
<dbReference type="PIRSF" id="PIRSF002741">
    <property type="entry name" value="MppA"/>
    <property type="match status" value="1"/>
</dbReference>
<keyword evidence="8" id="KW-1185">Reference proteome</keyword>
<dbReference type="Proteomes" id="UP001165679">
    <property type="component" value="Unassembled WGS sequence"/>
</dbReference>
<name>A0AA42CH34_9PROT</name>
<comment type="similarity">
    <text evidence="2">Belongs to the bacterial solute-binding protein 5 family.</text>
</comment>
<keyword evidence="4 5" id="KW-0732">Signal</keyword>
<reference evidence="7" key="2">
    <citation type="submission" date="2022-10" db="EMBL/GenBank/DDBJ databases">
        <authorList>
            <person name="Trinh H.N."/>
        </authorList>
    </citation>
    <scope>NUCLEOTIDE SEQUENCE</scope>
    <source>
        <strain evidence="7">RN2-1</strain>
    </source>
</reference>
<feature type="domain" description="Solute-binding protein family 5" evidence="6">
    <location>
        <begin position="64"/>
        <end position="413"/>
    </location>
</feature>
<dbReference type="Pfam" id="PF00496">
    <property type="entry name" value="SBP_bac_5"/>
    <property type="match status" value="1"/>
</dbReference>
<gene>
    <name evidence="7" type="ORF">OL599_08235</name>
</gene>
<dbReference type="AlphaFoldDB" id="A0AA42CH34"/>
<dbReference type="InterPro" id="IPR000914">
    <property type="entry name" value="SBP_5_dom"/>
</dbReference>
<evidence type="ECO:0000256" key="5">
    <source>
        <dbReference type="SAM" id="SignalP"/>
    </source>
</evidence>
<dbReference type="Gene3D" id="3.90.76.10">
    <property type="entry name" value="Dipeptide-binding Protein, Domain 1"/>
    <property type="match status" value="1"/>
</dbReference>
<proteinExistence type="inferred from homology"/>
<dbReference type="InterPro" id="IPR030678">
    <property type="entry name" value="Peptide/Ni-bd"/>
</dbReference>
<reference evidence="7" key="1">
    <citation type="submission" date="2022-09" db="EMBL/GenBank/DDBJ databases">
        <title>Rhodovastum sp. nov. RN2-1 isolated from soil in Seongnam, South Korea.</title>
        <authorList>
            <person name="Le N.T."/>
        </authorList>
    </citation>
    <scope>NUCLEOTIDE SEQUENCE</scope>
    <source>
        <strain evidence="7">RN2-1</strain>
    </source>
</reference>
<comment type="caution">
    <text evidence="7">The sequence shown here is derived from an EMBL/GenBank/DDBJ whole genome shotgun (WGS) entry which is preliminary data.</text>
</comment>
<evidence type="ECO:0000256" key="1">
    <source>
        <dbReference type="ARBA" id="ARBA00004418"/>
    </source>
</evidence>
<dbReference type="SUPFAM" id="SSF53850">
    <property type="entry name" value="Periplasmic binding protein-like II"/>
    <property type="match status" value="1"/>
</dbReference>
<sequence length="493" mass="54808">MRALGLLFLGLMLATPAFAQKDGLVVDLPGDVATMDPHLQWDTDSYTVYRNIFDNLVTRDATGKIAPQVATAWRYADDRTIVFDLRTDITFHDGSRLTPEDVVFSVQRIINPAFRSPQLSQFDQIVSAEVTGPAQVTLHTKTPYPALMAQLVKLSIVPKAVVEKLGDQRFNQEVVGSGPFRLRAWQRGVQTVLDANDAYWRGKPAFRSVTFRAVPDASTRIADLRTGRADITRGLSPDDAEALKSERALQLLTVPTERIAYMFVNAQAGPTKDKRVRQAIAMAVDRDTIITALQQGYAKPVNIVLTPANFGYVPDVKGWPHDPAKARALIKEAGAEGATLQFLTSPAYDRRLNEAVQQMLGEVGLKVDIVTMDQPTYLRRRQGTPEEAGSLSQGRWSCACQDADGVIFPLFRSGSIWSKFANPAFDAEVDAARTILDPGKRLEHYRRAFEILRDEVPGIGLFQDVAIYAARRELKWAPTANEAFFVMDMKWQP</sequence>
<keyword evidence="3" id="KW-0813">Transport</keyword>
<dbReference type="Gene3D" id="3.40.190.10">
    <property type="entry name" value="Periplasmic binding protein-like II"/>
    <property type="match status" value="1"/>
</dbReference>
<dbReference type="InterPro" id="IPR039424">
    <property type="entry name" value="SBP_5"/>
</dbReference>
<dbReference type="RefSeq" id="WP_264713213.1">
    <property type="nucleotide sequence ID" value="NZ_JAPDNT010000004.1"/>
</dbReference>
<comment type="subcellular location">
    <subcellularLocation>
        <location evidence="1">Periplasm</location>
    </subcellularLocation>
</comment>
<evidence type="ECO:0000313" key="8">
    <source>
        <dbReference type="Proteomes" id="UP001165679"/>
    </source>
</evidence>
<dbReference type="GO" id="GO:1904680">
    <property type="term" value="F:peptide transmembrane transporter activity"/>
    <property type="evidence" value="ECO:0007669"/>
    <property type="project" value="TreeGrafter"/>
</dbReference>
<dbReference type="GO" id="GO:0030288">
    <property type="term" value="C:outer membrane-bounded periplasmic space"/>
    <property type="evidence" value="ECO:0007669"/>
    <property type="project" value="UniProtKB-ARBA"/>
</dbReference>
<evidence type="ECO:0000259" key="6">
    <source>
        <dbReference type="Pfam" id="PF00496"/>
    </source>
</evidence>
<protein>
    <submittedName>
        <fullName evidence="7">ABC transporter substrate-binding protein</fullName>
    </submittedName>
</protein>
<dbReference type="PANTHER" id="PTHR30290:SF9">
    <property type="entry name" value="OLIGOPEPTIDE-BINDING PROTEIN APPA"/>
    <property type="match status" value="1"/>
</dbReference>